<dbReference type="InterPro" id="IPR004870">
    <property type="entry name" value="Nucleoporin_Nup155"/>
</dbReference>
<evidence type="ECO:0000259" key="13">
    <source>
        <dbReference type="Pfam" id="PF03177"/>
    </source>
</evidence>
<feature type="compositionally biased region" description="Polar residues" evidence="12">
    <location>
        <begin position="38"/>
        <end position="52"/>
    </location>
</feature>
<keyword evidence="5" id="KW-0813">Transport</keyword>
<protein>
    <recommendedName>
        <fullName evidence="17">Nuclear pore complex subunit</fullName>
    </recommendedName>
</protein>
<sequence>MYSTPLKKRVDYDREAFKFAGTSGRNYLPDRLRDGQDQHNPNLSNSPLQTSRLDNNIRKKYDEAANAVGSDFLDISTHVEVSAFTSSDRLQLASKFVQDLSLADRSTPVLDNPSYYSNGVNYNFTNEVGGLGAFTPFQRQQVTNIPDEVVSEVSNTEIKSDMGIFPELGYCWITSDNKLILWNINNSSEFHCIDEIEHTILKVKLVKPRLNTFVSSVENLLIVATLFDIYILTISFDSTTHKLNIFNTGLKVNATGLNVSNITNYEKTAQIFFTSSSDGVNVWELQYNCLENLFNSKCSKVCLTKSNLANLLPTRLIPSVPGSRMILRVLEGDANVEEETILQLIVDQSRGVLHTLSTKSIVRSYLITADGLEGPVLIDIPHIRRSLGALAAKGSPLLTSRLLKIVKIISISKWENNDIFLALITTAGVRLYFKGSTSKKSISSLKLVSLKCPPANPSDKFQKTGFSAVNQKSLYSKGPSPLSAHKNSSVYIDTTDASTIISPGVFFTSVRKTNNSEILSNNLSQAHLLENKEEHKLYVSVPDYGILKNYGKYVENTALLDTTDEIKEIVSLTKCFNNTLTPHGYSNVFASQYNAEPLKIAVLTSNAVEIYGYRKPDEIFESLIENPLPFIHNYGLSEACSTALYLTCRFNKSEHVKASALGFLAAGIPGVIEIKPKYFGDSGSLSSTTPNELNESNDGNGIVLSPRFYGSALLVTRLFSQIWEEKVFTFKMIPKTEKINTFGISITRPQVEYYLSSISVLADFFNIHRSSFVSFLAPSDANVTTASDAESIAMDALIVLINSIKDVLSLLNVFYEEMDAFKSLLYTLMGERGIYDSKTRDYFFNLRFHDLFTPNTETKQIIKEFLIEIVNANITRGSSADYIMNVLKERCGSFCRGVDILCFRAGEHLEAAQKFEVLDSKLSRNHLDSAVDLYERCSESMEINELKRIVDVMVKLNYQPSTAEFLLRVADRIDKENQAQRYATEGCRINDPRKKFYDKRISVYNLIFDILKTVDENTFIEHSSSVGKITVSSPAMSLKERVYSTILNSNNGFFHYCFYDWLVQNGRENDLLQLDSQFILSYLKEKAEKSLETSNLLWIYLSKKKHFFEAATVLYALANSDFDLKLSDRIECLARANGFCDSSSSFDQKPALVQLSDSIHELFDITAIQDDILTLVENETRINEDHKKELISKLNGKVLPLSYLFNDCADPLGYHEINLRIFKASGLRDESVIRREWDLLFDAIKMKLLPDGKCGDPESFISEISSALIRVGKITHDTEIIFPVHFLMNKVFAFISDETPANNIPDRSVRSIFISAGVSYLKIYYTLKDIIKNSEGSTELAKNEMVLLIKEWYQNDTELRGSIPLDQIKGLEKYDLDADPVQNYVKNSQHSKK</sequence>
<evidence type="ECO:0000256" key="1">
    <source>
        <dbReference type="ARBA" id="ARBA00004335"/>
    </source>
</evidence>
<dbReference type="EMBL" id="CP049002">
    <property type="protein sequence ID" value="QID84645.1"/>
    <property type="molecule type" value="Genomic_DNA"/>
</dbReference>
<dbReference type="GO" id="GO:0044611">
    <property type="term" value="C:nuclear pore inner ring"/>
    <property type="evidence" value="ECO:0007669"/>
    <property type="project" value="TreeGrafter"/>
</dbReference>
<keyword evidence="9" id="KW-0906">Nuclear pore complex</keyword>
<evidence type="ECO:0000256" key="6">
    <source>
        <dbReference type="ARBA" id="ARBA00022816"/>
    </source>
</evidence>
<dbReference type="Pfam" id="PF03177">
    <property type="entry name" value="Nucleoporin_C"/>
    <property type="match status" value="1"/>
</dbReference>
<keyword evidence="8" id="KW-0811">Translocation</keyword>
<dbReference type="Gene3D" id="1.25.40.440">
    <property type="entry name" value="Nucleoporin, helical domain, central subdomain"/>
    <property type="match status" value="1"/>
</dbReference>
<dbReference type="Gene3D" id="1.10.167.20">
    <property type="match status" value="1"/>
</dbReference>
<dbReference type="InterPro" id="IPR007187">
    <property type="entry name" value="Nucleoporin_Nup133/Nup155_C"/>
</dbReference>
<dbReference type="InterPro" id="IPR042533">
    <property type="entry name" value="Nucleoporin_Nup155_C_1"/>
</dbReference>
<dbReference type="GO" id="GO:0051028">
    <property type="term" value="P:mRNA transport"/>
    <property type="evidence" value="ECO:0007669"/>
    <property type="project" value="UniProtKB-KW"/>
</dbReference>
<feature type="domain" description="Nucleoporin Nup133/Nup155-like N-terminal" evidence="14">
    <location>
        <begin position="134"/>
        <end position="609"/>
    </location>
</feature>
<dbReference type="Gene3D" id="1.20.120.1050">
    <property type="match status" value="1"/>
</dbReference>
<keyword evidence="10" id="KW-0472">Membrane</keyword>
<evidence type="ECO:0000256" key="5">
    <source>
        <dbReference type="ARBA" id="ARBA00022448"/>
    </source>
</evidence>
<evidence type="ECO:0008006" key="17">
    <source>
        <dbReference type="Google" id="ProtNLM"/>
    </source>
</evidence>
<accession>A0A6C1E668</accession>
<evidence type="ECO:0000256" key="4">
    <source>
        <dbReference type="ARBA" id="ARBA00007373"/>
    </source>
</evidence>
<evidence type="ECO:0000256" key="2">
    <source>
        <dbReference type="ARBA" id="ARBA00004567"/>
    </source>
</evidence>
<evidence type="ECO:0000256" key="9">
    <source>
        <dbReference type="ARBA" id="ARBA00023132"/>
    </source>
</evidence>
<evidence type="ECO:0000313" key="15">
    <source>
        <dbReference type="EMBL" id="QID84645.1"/>
    </source>
</evidence>
<dbReference type="GO" id="GO:0006405">
    <property type="term" value="P:RNA export from nucleus"/>
    <property type="evidence" value="ECO:0007669"/>
    <property type="project" value="TreeGrafter"/>
</dbReference>
<dbReference type="InterPro" id="IPR042537">
    <property type="entry name" value="Nucleoporin_Nup155_C_2"/>
</dbReference>
<comment type="subcellular location">
    <subcellularLocation>
        <location evidence="1">Nucleus membrane</location>
        <topology evidence="1">Peripheral membrane protein</topology>
        <orientation evidence="1">Cytoplasmic side</orientation>
    </subcellularLocation>
    <subcellularLocation>
        <location evidence="3">Nucleus membrane</location>
        <topology evidence="3">Peripheral membrane protein</topology>
        <orientation evidence="3">Nucleoplasmic side</orientation>
    </subcellularLocation>
    <subcellularLocation>
        <location evidence="2">Nucleus</location>
        <location evidence="2">Nuclear pore complex</location>
    </subcellularLocation>
</comment>
<dbReference type="GO" id="GO:0036228">
    <property type="term" value="P:protein localization to nuclear inner membrane"/>
    <property type="evidence" value="ECO:0007669"/>
    <property type="project" value="TreeGrafter"/>
</dbReference>
<evidence type="ECO:0000256" key="8">
    <source>
        <dbReference type="ARBA" id="ARBA00023010"/>
    </source>
</evidence>
<evidence type="ECO:0000256" key="12">
    <source>
        <dbReference type="SAM" id="MobiDB-lite"/>
    </source>
</evidence>
<dbReference type="FunFam" id="1.25.40.440:FF:000001">
    <property type="entry name" value="Nuclear pore complex subunit"/>
    <property type="match status" value="1"/>
</dbReference>
<dbReference type="OrthoDB" id="338970at2759"/>
<evidence type="ECO:0000259" key="14">
    <source>
        <dbReference type="Pfam" id="PF08801"/>
    </source>
</evidence>
<feature type="compositionally biased region" description="Basic and acidic residues" evidence="12">
    <location>
        <begin position="28"/>
        <end position="37"/>
    </location>
</feature>
<dbReference type="PANTHER" id="PTHR10350:SF6">
    <property type="entry name" value="NUCLEAR PORE COMPLEX PROTEIN NUP155"/>
    <property type="match status" value="1"/>
</dbReference>
<dbReference type="GO" id="GO:0017056">
    <property type="term" value="F:structural constituent of nuclear pore"/>
    <property type="evidence" value="ECO:0007669"/>
    <property type="project" value="InterPro"/>
</dbReference>
<dbReference type="Gene3D" id="1.25.40.450">
    <property type="entry name" value="Nucleoporin, helical domain, N-terminal subdomain"/>
    <property type="match status" value="1"/>
</dbReference>
<keyword evidence="7" id="KW-0653">Protein transport</keyword>
<dbReference type="Gene3D" id="1.20.58.1780">
    <property type="match status" value="1"/>
</dbReference>
<keyword evidence="11" id="KW-0539">Nucleus</keyword>
<dbReference type="Pfam" id="PF08801">
    <property type="entry name" value="Nucleoporin_N"/>
    <property type="match status" value="1"/>
</dbReference>
<organism evidence="15 16">
    <name type="scientific">Saccharomyces pastorianus</name>
    <name type="common">Lager yeast</name>
    <name type="synonym">Saccharomyces cerevisiae x Saccharomyces eubayanus</name>
    <dbReference type="NCBI Taxonomy" id="27292"/>
    <lineage>
        <taxon>Eukaryota</taxon>
        <taxon>Fungi</taxon>
        <taxon>Dikarya</taxon>
        <taxon>Ascomycota</taxon>
        <taxon>Saccharomycotina</taxon>
        <taxon>Saccharomycetes</taxon>
        <taxon>Saccharomycetales</taxon>
        <taxon>Saccharomycetaceae</taxon>
        <taxon>Saccharomyces</taxon>
    </lineage>
</organism>
<evidence type="ECO:0000313" key="16">
    <source>
        <dbReference type="Proteomes" id="UP000501346"/>
    </source>
</evidence>
<evidence type="ECO:0000256" key="11">
    <source>
        <dbReference type="ARBA" id="ARBA00023242"/>
    </source>
</evidence>
<keyword evidence="6" id="KW-0509">mRNA transport</keyword>
<dbReference type="InterPro" id="IPR014908">
    <property type="entry name" value="Nucleoporin_Nup133/Nup155_N"/>
</dbReference>
<name>A0A6C1E668_SACPS</name>
<evidence type="ECO:0000256" key="10">
    <source>
        <dbReference type="ARBA" id="ARBA00023136"/>
    </source>
</evidence>
<dbReference type="GO" id="GO:0000972">
    <property type="term" value="P:transcription-dependent tethering of RNA polymerase II gene DNA at nuclear periphery"/>
    <property type="evidence" value="ECO:0007669"/>
    <property type="project" value="TreeGrafter"/>
</dbReference>
<dbReference type="PANTHER" id="PTHR10350">
    <property type="entry name" value="NUCLEAR PORE COMPLEX PROTEIN NUP155"/>
    <property type="match status" value="1"/>
</dbReference>
<dbReference type="GO" id="GO:0031965">
    <property type="term" value="C:nuclear membrane"/>
    <property type="evidence" value="ECO:0007669"/>
    <property type="project" value="UniProtKB-SubCell"/>
</dbReference>
<gene>
    <name evidence="15" type="ORF">GRS66_007160</name>
</gene>
<evidence type="ECO:0000256" key="7">
    <source>
        <dbReference type="ARBA" id="ARBA00022927"/>
    </source>
</evidence>
<reference evidence="15 16" key="1">
    <citation type="journal article" date="2019" name="BMC Genomics">
        <title>Chromosome level assembly and comparative genome analysis confirm lager-brewing yeasts originated from a single hybridization.</title>
        <authorList>
            <person name="Salazar A.N."/>
            <person name="Gorter de Vries A.R."/>
            <person name="van den Broek M."/>
            <person name="Brouwers N."/>
            <person name="de la Torre Cortes P."/>
            <person name="Kuijpers N.G.A."/>
            <person name="Daran J.G."/>
            <person name="Abeel T."/>
        </authorList>
    </citation>
    <scope>NUCLEOTIDE SEQUENCE [LARGE SCALE GENOMIC DNA]</scope>
    <source>
        <strain evidence="15 16">CBS 1483</strain>
    </source>
</reference>
<dbReference type="Proteomes" id="UP000501346">
    <property type="component" value="Chromosome SeV"/>
</dbReference>
<dbReference type="GO" id="GO:0006606">
    <property type="term" value="P:protein import into nucleus"/>
    <property type="evidence" value="ECO:0007669"/>
    <property type="project" value="TreeGrafter"/>
</dbReference>
<dbReference type="GO" id="GO:0051292">
    <property type="term" value="P:nuclear pore complex assembly"/>
    <property type="evidence" value="ECO:0007669"/>
    <property type="project" value="UniProtKB-ARBA"/>
</dbReference>
<comment type="similarity">
    <text evidence="4">Belongs to the non-repetitive/WGA-negative nucleoporin family.</text>
</comment>
<feature type="region of interest" description="Disordered" evidence="12">
    <location>
        <begin position="27"/>
        <end position="52"/>
    </location>
</feature>
<keyword evidence="16" id="KW-1185">Reference proteome</keyword>
<dbReference type="FunFam" id="1.25.40.450:FF:000002">
    <property type="entry name" value="Putative non-repetitive nucleoporin"/>
    <property type="match status" value="1"/>
</dbReference>
<proteinExistence type="inferred from homology"/>
<evidence type="ECO:0000256" key="3">
    <source>
        <dbReference type="ARBA" id="ARBA00004620"/>
    </source>
</evidence>
<feature type="domain" description="Nucleoporin Nup133/Nup155-like C-terminal" evidence="13">
    <location>
        <begin position="705"/>
        <end position="1386"/>
    </location>
</feature>